<dbReference type="PROSITE" id="PS00675">
    <property type="entry name" value="SIGMA54_INTERACT_1"/>
    <property type="match status" value="1"/>
</dbReference>
<evidence type="ECO:0000256" key="2">
    <source>
        <dbReference type="ARBA" id="ARBA00022840"/>
    </source>
</evidence>
<dbReference type="InterPro" id="IPR058031">
    <property type="entry name" value="AAA_lid_NorR"/>
</dbReference>
<dbReference type="Pfam" id="PF25601">
    <property type="entry name" value="AAA_lid_14"/>
    <property type="match status" value="1"/>
</dbReference>
<evidence type="ECO:0000259" key="6">
    <source>
        <dbReference type="PROSITE" id="PS50045"/>
    </source>
</evidence>
<keyword evidence="3" id="KW-0805">Transcription regulation</keyword>
<dbReference type="Pfam" id="PF00158">
    <property type="entry name" value="Sigma54_activat"/>
    <property type="match status" value="1"/>
</dbReference>
<dbReference type="PROSITE" id="PS00688">
    <property type="entry name" value="SIGMA54_INTERACT_3"/>
    <property type="match status" value="1"/>
</dbReference>
<keyword evidence="5" id="KW-0804">Transcription</keyword>
<keyword evidence="8" id="KW-1185">Reference proteome</keyword>
<evidence type="ECO:0000256" key="5">
    <source>
        <dbReference type="ARBA" id="ARBA00023163"/>
    </source>
</evidence>
<dbReference type="PANTHER" id="PTHR32071">
    <property type="entry name" value="TRANSCRIPTIONAL REGULATORY PROTEIN"/>
    <property type="match status" value="1"/>
</dbReference>
<dbReference type="SUPFAM" id="SSF159800">
    <property type="entry name" value="PrpR receptor domain-like"/>
    <property type="match status" value="1"/>
</dbReference>
<dbReference type="InterPro" id="IPR003593">
    <property type="entry name" value="AAA+_ATPase"/>
</dbReference>
<evidence type="ECO:0000313" key="7">
    <source>
        <dbReference type="EMBL" id="KFZ37085.1"/>
    </source>
</evidence>
<evidence type="ECO:0000313" key="8">
    <source>
        <dbReference type="Proteomes" id="UP000029264"/>
    </source>
</evidence>
<dbReference type="InterPro" id="IPR025943">
    <property type="entry name" value="Sigma_54_int_dom_ATP-bd_2"/>
</dbReference>
<dbReference type="InterPro" id="IPR025662">
    <property type="entry name" value="Sigma_54_int_dom_ATP-bd_1"/>
</dbReference>
<keyword evidence="1" id="KW-0547">Nucleotide-binding</keyword>
<keyword evidence="2" id="KW-0067">ATP-binding</keyword>
<dbReference type="Gene3D" id="1.10.8.60">
    <property type="match status" value="1"/>
</dbReference>
<dbReference type="GO" id="GO:0005524">
    <property type="term" value="F:ATP binding"/>
    <property type="evidence" value="ECO:0007669"/>
    <property type="project" value="UniProtKB-KW"/>
</dbReference>
<dbReference type="Pfam" id="PF06506">
    <property type="entry name" value="PrpR_N"/>
    <property type="match status" value="1"/>
</dbReference>
<dbReference type="InterPro" id="IPR010524">
    <property type="entry name" value="Sig_transdc_resp-reg_PrpR_N"/>
</dbReference>
<organism evidence="7 8">
    <name type="scientific">Shewanella mangrovi</name>
    <dbReference type="NCBI Taxonomy" id="1515746"/>
    <lineage>
        <taxon>Bacteria</taxon>
        <taxon>Pseudomonadati</taxon>
        <taxon>Pseudomonadota</taxon>
        <taxon>Gammaproteobacteria</taxon>
        <taxon>Alteromonadales</taxon>
        <taxon>Shewanellaceae</taxon>
        <taxon>Shewanella</taxon>
    </lineage>
</organism>
<dbReference type="SMART" id="SM00382">
    <property type="entry name" value="AAA"/>
    <property type="match status" value="1"/>
</dbReference>
<dbReference type="Proteomes" id="UP000029264">
    <property type="component" value="Unassembled WGS sequence"/>
</dbReference>
<dbReference type="InterPro" id="IPR002078">
    <property type="entry name" value="Sigma_54_int"/>
</dbReference>
<proteinExistence type="predicted"/>
<dbReference type="GO" id="GO:0006355">
    <property type="term" value="P:regulation of DNA-templated transcription"/>
    <property type="evidence" value="ECO:0007669"/>
    <property type="project" value="InterPro"/>
</dbReference>
<dbReference type="CDD" id="cd00009">
    <property type="entry name" value="AAA"/>
    <property type="match status" value="1"/>
</dbReference>
<dbReference type="SUPFAM" id="SSF46689">
    <property type="entry name" value="Homeodomain-like"/>
    <property type="match status" value="1"/>
</dbReference>
<dbReference type="PROSITE" id="PS50045">
    <property type="entry name" value="SIGMA54_INTERACT_4"/>
    <property type="match status" value="1"/>
</dbReference>
<sequence>MSFRNRVCLVSPYEQLAEDAKRLLDSHPLDMDIFQTDLTHVVQAIPQLESKGYQVLISRGGCAELLRRNSSLPVVEIKVSLFDLFEVISPFIGTTSKIGIVGFRSVVSSCNKLTDKLGIKSESLIVEDAHANNMEKQIDHLKRLMASNHFDWIVGDAVYQDFFSRNKEGYSIIQSSDESIINAFEDAEALTKAFAAKHKESLYFQTIFDHYENGLISLTPQGELVHANASSLDLLSFEQQRVRKLVDIDAALHEAIDWESLTAGKRIIGMIVEAASGTFVINQIPMLVEGTLFRILLTIQSAKNLRGMEYNVRRHELAQRGLSTRYRFEDIISTNKDMLRRMRLVESYAKTDATILIYGESGTGKEMIAQSIHNASNRSNGPFVAVNCGALAPQLLESELFGYVAGAFTGASVKGKMGLFELAHGGTIFLDEISELDKNLQSRLLRVLQERQIMRLGSDQVIPIDIRIISASNHQLLELVKENKFREDLFYRLNILKATPLPLRERREDIIPIGKHFIREFSRKYSKPPIELSAELWKLLAQYEWPGNVRQLGNIIERLVLSISISPASVDEALLLLDDMEIVGEHRLKDSCSKCRFVSGTYSDIRSELLNYVLQQEGFNKSKVAKRLDVDRTSINRWLKEAEH</sequence>
<dbReference type="eggNOG" id="COG3829">
    <property type="taxonomic scope" value="Bacteria"/>
</dbReference>
<gene>
    <name evidence="7" type="ORF">HR45_12675</name>
</gene>
<dbReference type="Gene3D" id="3.40.50.10660">
    <property type="entry name" value="PrpR receptor domain-like"/>
    <property type="match status" value="1"/>
</dbReference>
<protein>
    <recommendedName>
        <fullName evidence="6">Sigma-54 factor interaction domain-containing protein</fullName>
    </recommendedName>
</protein>
<dbReference type="EMBL" id="JPEO01000009">
    <property type="protein sequence ID" value="KFZ37085.1"/>
    <property type="molecule type" value="Genomic_DNA"/>
</dbReference>
<feature type="domain" description="Sigma-54 factor interaction" evidence="6">
    <location>
        <begin position="331"/>
        <end position="561"/>
    </location>
</feature>
<reference evidence="7 8" key="1">
    <citation type="submission" date="2014-06" db="EMBL/GenBank/DDBJ databases">
        <title>Shewanella sp. YQH10.</title>
        <authorList>
            <person name="Liu Y."/>
            <person name="Zeng R."/>
        </authorList>
    </citation>
    <scope>NUCLEOTIDE SEQUENCE [LARGE SCALE GENOMIC DNA]</scope>
    <source>
        <strain evidence="7 8">YQH10</strain>
    </source>
</reference>
<evidence type="ECO:0000256" key="4">
    <source>
        <dbReference type="ARBA" id="ARBA00023125"/>
    </source>
</evidence>
<dbReference type="AlphaFoldDB" id="A0A094JAY7"/>
<dbReference type="InterPro" id="IPR025944">
    <property type="entry name" value="Sigma_54_int_dom_CS"/>
</dbReference>
<dbReference type="InterPro" id="IPR009057">
    <property type="entry name" value="Homeodomain-like_sf"/>
</dbReference>
<keyword evidence="4" id="KW-0238">DNA-binding</keyword>
<dbReference type="GO" id="GO:0003677">
    <property type="term" value="F:DNA binding"/>
    <property type="evidence" value="ECO:0007669"/>
    <property type="project" value="UniProtKB-KW"/>
</dbReference>
<dbReference type="FunFam" id="3.40.50.300:FF:000006">
    <property type="entry name" value="DNA-binding transcriptional regulator NtrC"/>
    <property type="match status" value="1"/>
</dbReference>
<dbReference type="SUPFAM" id="SSF52540">
    <property type="entry name" value="P-loop containing nucleoside triphosphate hydrolases"/>
    <property type="match status" value="1"/>
</dbReference>
<dbReference type="STRING" id="1515746.HR45_12675"/>
<dbReference type="Gene3D" id="3.40.50.300">
    <property type="entry name" value="P-loop containing nucleotide triphosphate hydrolases"/>
    <property type="match status" value="1"/>
</dbReference>
<name>A0A094JAY7_9GAMM</name>
<evidence type="ECO:0000256" key="1">
    <source>
        <dbReference type="ARBA" id="ARBA00022741"/>
    </source>
</evidence>
<dbReference type="Gene3D" id="3.40.50.2300">
    <property type="match status" value="1"/>
</dbReference>
<dbReference type="PANTHER" id="PTHR32071:SF81">
    <property type="entry name" value="PROPIONATE CATABOLISM OPERON REGULATORY PROTEIN"/>
    <property type="match status" value="1"/>
</dbReference>
<evidence type="ECO:0000256" key="3">
    <source>
        <dbReference type="ARBA" id="ARBA00023015"/>
    </source>
</evidence>
<dbReference type="GO" id="GO:0000156">
    <property type="term" value="F:phosphorelay response regulator activity"/>
    <property type="evidence" value="ECO:0007669"/>
    <property type="project" value="InterPro"/>
</dbReference>
<accession>A0A094JAY7</accession>
<dbReference type="PROSITE" id="PS00676">
    <property type="entry name" value="SIGMA54_INTERACT_2"/>
    <property type="match status" value="1"/>
</dbReference>
<dbReference type="RefSeq" id="WP_037443371.1">
    <property type="nucleotide sequence ID" value="NZ_JPEO01000009.1"/>
</dbReference>
<dbReference type="Gene3D" id="1.10.10.60">
    <property type="entry name" value="Homeodomain-like"/>
    <property type="match status" value="1"/>
</dbReference>
<dbReference type="InterPro" id="IPR027417">
    <property type="entry name" value="P-loop_NTPase"/>
</dbReference>
<comment type="caution">
    <text evidence="7">The sequence shown here is derived from an EMBL/GenBank/DDBJ whole genome shotgun (WGS) entry which is preliminary data.</text>
</comment>